<dbReference type="Pfam" id="PF00005">
    <property type="entry name" value="ABC_tran"/>
    <property type="match status" value="1"/>
</dbReference>
<organism evidence="5 6">
    <name type="scientific">Paenibacillus chungangensis</name>
    <dbReference type="NCBI Taxonomy" id="696535"/>
    <lineage>
        <taxon>Bacteria</taxon>
        <taxon>Bacillati</taxon>
        <taxon>Bacillota</taxon>
        <taxon>Bacilli</taxon>
        <taxon>Bacillales</taxon>
        <taxon>Paenibacillaceae</taxon>
        <taxon>Paenibacillus</taxon>
    </lineage>
</organism>
<dbReference type="Gene3D" id="3.40.50.300">
    <property type="entry name" value="P-loop containing nucleotide triphosphate hydrolases"/>
    <property type="match status" value="1"/>
</dbReference>
<dbReference type="PANTHER" id="PTHR42788">
    <property type="entry name" value="TAURINE IMPORT ATP-BINDING PROTEIN-RELATED"/>
    <property type="match status" value="1"/>
</dbReference>
<sequence length="257" mass="28599">MLSVQEISKSFPQGKKERKRVLQQLSLHVHEGEFVSIVGPSGSGKSTLFGVIGGLEESDGGDIWINGQRTTGERGHVAYMPQQASLLPWRTVEANIELSLTIAGMEKREALSLARQWLARIGLADYAGAYPHMLSGGMSQRVSFLRALLSPQRLMLLDEPFGALDALTRMQMQQWLLSIWEENRRSVLLVTHSIEEALYLSDRIIVLSSAPAVVLDEMTVPFPRPRSETLWKEPQFNELKGRIYDQLQGVKGGDGDG</sequence>
<evidence type="ECO:0000313" key="5">
    <source>
        <dbReference type="EMBL" id="MFD0959411.1"/>
    </source>
</evidence>
<evidence type="ECO:0000256" key="2">
    <source>
        <dbReference type="ARBA" id="ARBA00022741"/>
    </source>
</evidence>
<dbReference type="RefSeq" id="WP_377563526.1">
    <property type="nucleotide sequence ID" value="NZ_JBHTJZ010000009.1"/>
</dbReference>
<evidence type="ECO:0000313" key="6">
    <source>
        <dbReference type="Proteomes" id="UP001596989"/>
    </source>
</evidence>
<dbReference type="SUPFAM" id="SSF52540">
    <property type="entry name" value="P-loop containing nucleoside triphosphate hydrolases"/>
    <property type="match status" value="1"/>
</dbReference>
<dbReference type="InterPro" id="IPR003593">
    <property type="entry name" value="AAA+_ATPase"/>
</dbReference>
<gene>
    <name evidence="5" type="ORF">ACFQ2I_08405</name>
</gene>
<keyword evidence="6" id="KW-1185">Reference proteome</keyword>
<dbReference type="InterPro" id="IPR017871">
    <property type="entry name" value="ABC_transporter-like_CS"/>
</dbReference>
<evidence type="ECO:0000256" key="1">
    <source>
        <dbReference type="ARBA" id="ARBA00022448"/>
    </source>
</evidence>
<reference evidence="6" key="1">
    <citation type="journal article" date="2019" name="Int. J. Syst. Evol. Microbiol.">
        <title>The Global Catalogue of Microorganisms (GCM) 10K type strain sequencing project: providing services to taxonomists for standard genome sequencing and annotation.</title>
        <authorList>
            <consortium name="The Broad Institute Genomics Platform"/>
            <consortium name="The Broad Institute Genome Sequencing Center for Infectious Disease"/>
            <person name="Wu L."/>
            <person name="Ma J."/>
        </authorList>
    </citation>
    <scope>NUCLEOTIDE SEQUENCE [LARGE SCALE GENOMIC DNA]</scope>
    <source>
        <strain evidence="6">CCUG 59129</strain>
    </source>
</reference>
<dbReference type="GO" id="GO:0005524">
    <property type="term" value="F:ATP binding"/>
    <property type="evidence" value="ECO:0007669"/>
    <property type="project" value="UniProtKB-KW"/>
</dbReference>
<dbReference type="CDD" id="cd03293">
    <property type="entry name" value="ABC_NrtD_SsuB_transporters"/>
    <property type="match status" value="1"/>
</dbReference>
<dbReference type="EMBL" id="JBHTJZ010000009">
    <property type="protein sequence ID" value="MFD0959411.1"/>
    <property type="molecule type" value="Genomic_DNA"/>
</dbReference>
<dbReference type="InterPro" id="IPR003439">
    <property type="entry name" value="ABC_transporter-like_ATP-bd"/>
</dbReference>
<keyword evidence="3 5" id="KW-0067">ATP-binding</keyword>
<dbReference type="PROSITE" id="PS00211">
    <property type="entry name" value="ABC_TRANSPORTER_1"/>
    <property type="match status" value="1"/>
</dbReference>
<dbReference type="PROSITE" id="PS50893">
    <property type="entry name" value="ABC_TRANSPORTER_2"/>
    <property type="match status" value="1"/>
</dbReference>
<proteinExistence type="predicted"/>
<dbReference type="Proteomes" id="UP001596989">
    <property type="component" value="Unassembled WGS sequence"/>
</dbReference>
<dbReference type="SMART" id="SM00382">
    <property type="entry name" value="AAA"/>
    <property type="match status" value="1"/>
</dbReference>
<dbReference type="InterPro" id="IPR027417">
    <property type="entry name" value="P-loop_NTPase"/>
</dbReference>
<keyword evidence="1" id="KW-0813">Transport</keyword>
<accession>A0ABW3HPH0</accession>
<evidence type="ECO:0000256" key="3">
    <source>
        <dbReference type="ARBA" id="ARBA00022840"/>
    </source>
</evidence>
<feature type="domain" description="ABC transporter" evidence="4">
    <location>
        <begin position="2"/>
        <end position="234"/>
    </location>
</feature>
<comment type="caution">
    <text evidence="5">The sequence shown here is derived from an EMBL/GenBank/DDBJ whole genome shotgun (WGS) entry which is preliminary data.</text>
</comment>
<keyword evidence="2" id="KW-0547">Nucleotide-binding</keyword>
<evidence type="ECO:0000259" key="4">
    <source>
        <dbReference type="PROSITE" id="PS50893"/>
    </source>
</evidence>
<protein>
    <submittedName>
        <fullName evidence="5">ABC transporter ATP-binding protein</fullName>
    </submittedName>
</protein>
<dbReference type="PANTHER" id="PTHR42788:SF2">
    <property type="entry name" value="ABC TRANSPORTER ATP-BINDING PROTEIN"/>
    <property type="match status" value="1"/>
</dbReference>
<dbReference type="InterPro" id="IPR050166">
    <property type="entry name" value="ABC_transporter_ATP-bind"/>
</dbReference>
<name>A0ABW3HPH0_9BACL</name>